<dbReference type="EMBL" id="FOXR01000020">
    <property type="protein sequence ID" value="SFQ24807.1"/>
    <property type="molecule type" value="Genomic_DNA"/>
</dbReference>
<gene>
    <name evidence="10" type="ORF">SAMN05444406_12028</name>
</gene>
<feature type="transmembrane region" description="Helical" evidence="7">
    <location>
        <begin position="345"/>
        <end position="371"/>
    </location>
</feature>
<feature type="domain" description="MacB-like periplasmic core" evidence="9">
    <location>
        <begin position="21"/>
        <end position="231"/>
    </location>
</feature>
<reference evidence="10 11" key="1">
    <citation type="submission" date="2016-10" db="EMBL/GenBank/DDBJ databases">
        <authorList>
            <person name="de Groot N.N."/>
        </authorList>
    </citation>
    <scope>NUCLEOTIDE SEQUENCE [LARGE SCALE GENOMIC DNA]</scope>
    <source>
        <strain evidence="10 11">DSM 20678</strain>
    </source>
</reference>
<accession>A0A1I5WZ82</accession>
<protein>
    <submittedName>
        <fullName evidence="10">Putative ABC transport system permease protein</fullName>
    </submittedName>
</protein>
<dbReference type="GO" id="GO:0022857">
    <property type="term" value="F:transmembrane transporter activity"/>
    <property type="evidence" value="ECO:0007669"/>
    <property type="project" value="TreeGrafter"/>
</dbReference>
<evidence type="ECO:0000313" key="10">
    <source>
        <dbReference type="EMBL" id="SFQ24807.1"/>
    </source>
</evidence>
<dbReference type="STRING" id="937334.SAMN05444406_12028"/>
<keyword evidence="3 7" id="KW-0812">Transmembrane</keyword>
<evidence type="ECO:0000259" key="9">
    <source>
        <dbReference type="Pfam" id="PF12704"/>
    </source>
</evidence>
<dbReference type="GO" id="GO:0005886">
    <property type="term" value="C:plasma membrane"/>
    <property type="evidence" value="ECO:0007669"/>
    <property type="project" value="UniProtKB-SubCell"/>
</dbReference>
<evidence type="ECO:0000256" key="4">
    <source>
        <dbReference type="ARBA" id="ARBA00022989"/>
    </source>
</evidence>
<keyword evidence="11" id="KW-1185">Reference proteome</keyword>
<dbReference type="InterPro" id="IPR025857">
    <property type="entry name" value="MacB_PCD"/>
</dbReference>
<proteinExistence type="inferred from homology"/>
<keyword evidence="5 7" id="KW-0472">Membrane</keyword>
<dbReference type="Pfam" id="PF02687">
    <property type="entry name" value="FtsX"/>
    <property type="match status" value="1"/>
</dbReference>
<evidence type="ECO:0000256" key="2">
    <source>
        <dbReference type="ARBA" id="ARBA00022475"/>
    </source>
</evidence>
<evidence type="ECO:0000256" key="5">
    <source>
        <dbReference type="ARBA" id="ARBA00023136"/>
    </source>
</evidence>
<evidence type="ECO:0000259" key="8">
    <source>
        <dbReference type="Pfam" id="PF02687"/>
    </source>
</evidence>
<sequence>MNFTQAIKMAFSSILSNKMRSFLTMLGVIIGVTAVITLIALGQGSTQRVSSQIESLGTNLITINITGGRNRGVSEEDLERIKSMPGVSEIAPVLSGGVTVKAGNKNTNSSLEATTPGYQQVRNRHVQLGRFLLQNDLDMRFRVAVVGVDVADELFGRRDIVGEKISINGVEFSIVGILEEKGSSIAGSDDNKVIIPLTTGQRLLRNTEVRTFYVSTQSPDVVNQVVGEIQRFLTRKFNDENSFRVFNQTQLLSTINEATATLTMMLGGIAGISLLVGGIGIMNIMLVSVTERTREIGIRKAIGAKRRDILIQFLIESAVLSGLGGVLGIMLGFVVVGFLSRILSIPATISTGVVLLATGFSVAVGIIFGLYPASKAASLNPIDALRYE</sequence>
<comment type="similarity">
    <text evidence="6">Belongs to the ABC-4 integral membrane protein family.</text>
</comment>
<evidence type="ECO:0000256" key="6">
    <source>
        <dbReference type="ARBA" id="ARBA00038076"/>
    </source>
</evidence>
<dbReference type="Proteomes" id="UP000198577">
    <property type="component" value="Unassembled WGS sequence"/>
</dbReference>
<dbReference type="AlphaFoldDB" id="A0A1I5WZ82"/>
<keyword evidence="4 7" id="KW-1133">Transmembrane helix</keyword>
<evidence type="ECO:0000256" key="3">
    <source>
        <dbReference type="ARBA" id="ARBA00022692"/>
    </source>
</evidence>
<dbReference type="Pfam" id="PF12704">
    <property type="entry name" value="MacB_PCD"/>
    <property type="match status" value="1"/>
</dbReference>
<dbReference type="InterPro" id="IPR050250">
    <property type="entry name" value="Macrolide_Exporter_MacB"/>
</dbReference>
<dbReference type="PANTHER" id="PTHR30572:SF4">
    <property type="entry name" value="ABC TRANSPORTER PERMEASE YTRF"/>
    <property type="match status" value="1"/>
</dbReference>
<name>A0A1I5WZ82_9FIRM</name>
<dbReference type="PANTHER" id="PTHR30572">
    <property type="entry name" value="MEMBRANE COMPONENT OF TRANSPORTER-RELATED"/>
    <property type="match status" value="1"/>
</dbReference>
<feature type="transmembrane region" description="Helical" evidence="7">
    <location>
        <begin position="264"/>
        <end position="289"/>
    </location>
</feature>
<keyword evidence="2" id="KW-1003">Cell membrane</keyword>
<feature type="transmembrane region" description="Helical" evidence="7">
    <location>
        <begin position="310"/>
        <end position="339"/>
    </location>
</feature>
<dbReference type="OrthoDB" id="9770036at2"/>
<organism evidence="10 11">
    <name type="scientific">Caldicoprobacter faecalis</name>
    <dbReference type="NCBI Taxonomy" id="937334"/>
    <lineage>
        <taxon>Bacteria</taxon>
        <taxon>Bacillati</taxon>
        <taxon>Bacillota</taxon>
        <taxon>Clostridia</taxon>
        <taxon>Caldicoprobacterales</taxon>
        <taxon>Caldicoprobacteraceae</taxon>
        <taxon>Caldicoprobacter</taxon>
    </lineage>
</organism>
<evidence type="ECO:0000313" key="11">
    <source>
        <dbReference type="Proteomes" id="UP000198577"/>
    </source>
</evidence>
<feature type="transmembrane region" description="Helical" evidence="7">
    <location>
        <begin position="21"/>
        <end position="42"/>
    </location>
</feature>
<dbReference type="InterPro" id="IPR003838">
    <property type="entry name" value="ABC3_permease_C"/>
</dbReference>
<dbReference type="RefSeq" id="WP_092282498.1">
    <property type="nucleotide sequence ID" value="NZ_FOXR01000020.1"/>
</dbReference>
<evidence type="ECO:0000256" key="7">
    <source>
        <dbReference type="SAM" id="Phobius"/>
    </source>
</evidence>
<comment type="subcellular location">
    <subcellularLocation>
        <location evidence="1">Cell membrane</location>
        <topology evidence="1">Multi-pass membrane protein</topology>
    </subcellularLocation>
</comment>
<feature type="domain" description="ABC3 transporter permease C-terminal" evidence="8">
    <location>
        <begin position="269"/>
        <end position="381"/>
    </location>
</feature>
<evidence type="ECO:0000256" key="1">
    <source>
        <dbReference type="ARBA" id="ARBA00004651"/>
    </source>
</evidence>